<reference evidence="2 3" key="1">
    <citation type="journal article" date="2015" name="Genome Biol. Evol.">
        <title>Comparative Genomics of a Bacterivorous Green Alga Reveals Evolutionary Causalities and Consequences of Phago-Mixotrophic Mode of Nutrition.</title>
        <authorList>
            <person name="Burns J.A."/>
            <person name="Paasch A."/>
            <person name="Narechania A."/>
            <person name="Kim E."/>
        </authorList>
    </citation>
    <scope>NUCLEOTIDE SEQUENCE [LARGE SCALE GENOMIC DNA]</scope>
    <source>
        <strain evidence="2 3">PLY_AMNH</strain>
    </source>
</reference>
<dbReference type="Gene3D" id="3.40.50.300">
    <property type="entry name" value="P-loop containing nucleotide triphosphate hydrolases"/>
    <property type="match status" value="1"/>
</dbReference>
<dbReference type="PANTHER" id="PTHR48466:SF2">
    <property type="entry name" value="OS10G0509000 PROTEIN"/>
    <property type="match status" value="1"/>
</dbReference>
<feature type="compositionally biased region" description="Basic and acidic residues" evidence="1">
    <location>
        <begin position="121"/>
        <end position="138"/>
    </location>
</feature>
<comment type="caution">
    <text evidence="2">The sequence shown here is derived from an EMBL/GenBank/DDBJ whole genome shotgun (WGS) entry which is preliminary data.</text>
</comment>
<dbReference type="GO" id="GO:0006298">
    <property type="term" value="P:mismatch repair"/>
    <property type="evidence" value="ECO:0007669"/>
    <property type="project" value="InterPro"/>
</dbReference>
<protein>
    <recommendedName>
        <fullName evidence="4">DNA mismatch repair proteins mutS family domain-containing protein</fullName>
    </recommendedName>
</protein>
<accession>A0AAE0ETE1</accession>
<evidence type="ECO:0008006" key="4">
    <source>
        <dbReference type="Google" id="ProtNLM"/>
    </source>
</evidence>
<dbReference type="InterPro" id="IPR045076">
    <property type="entry name" value="MutS"/>
</dbReference>
<dbReference type="EMBL" id="LGRX02033780">
    <property type="protein sequence ID" value="KAK3239931.1"/>
    <property type="molecule type" value="Genomic_DNA"/>
</dbReference>
<organism evidence="2 3">
    <name type="scientific">Cymbomonas tetramitiformis</name>
    <dbReference type="NCBI Taxonomy" id="36881"/>
    <lineage>
        <taxon>Eukaryota</taxon>
        <taxon>Viridiplantae</taxon>
        <taxon>Chlorophyta</taxon>
        <taxon>Pyramimonadophyceae</taxon>
        <taxon>Pyramimonadales</taxon>
        <taxon>Pyramimonadaceae</taxon>
        <taxon>Cymbomonas</taxon>
    </lineage>
</organism>
<dbReference type="PANTHER" id="PTHR48466">
    <property type="entry name" value="OS10G0509000 PROTEIN-RELATED"/>
    <property type="match status" value="1"/>
</dbReference>
<dbReference type="GO" id="GO:0030983">
    <property type="term" value="F:mismatched DNA binding"/>
    <property type="evidence" value="ECO:0007669"/>
    <property type="project" value="InterPro"/>
</dbReference>
<evidence type="ECO:0000313" key="3">
    <source>
        <dbReference type="Proteomes" id="UP001190700"/>
    </source>
</evidence>
<evidence type="ECO:0000256" key="1">
    <source>
        <dbReference type="SAM" id="MobiDB-lite"/>
    </source>
</evidence>
<gene>
    <name evidence="2" type="ORF">CYMTET_50172</name>
</gene>
<keyword evidence="3" id="KW-1185">Reference proteome</keyword>
<proteinExistence type="predicted"/>
<name>A0AAE0ETE1_9CHLO</name>
<dbReference type="GO" id="GO:0005524">
    <property type="term" value="F:ATP binding"/>
    <property type="evidence" value="ECO:0007669"/>
    <property type="project" value="InterPro"/>
</dbReference>
<dbReference type="AlphaFoldDB" id="A0AAE0ETE1"/>
<dbReference type="GO" id="GO:0140664">
    <property type="term" value="F:ATP-dependent DNA damage sensor activity"/>
    <property type="evidence" value="ECO:0007669"/>
    <property type="project" value="InterPro"/>
</dbReference>
<evidence type="ECO:0000313" key="2">
    <source>
        <dbReference type="EMBL" id="KAK3239931.1"/>
    </source>
</evidence>
<sequence>MEEAGLTFATTHSAEVKDLAIKSESFALAAVEFDIDRLEPTYRLQWGEVGNSNALDIAAGLGLPPSMLQEARRCMSEDLSEGNEAQRSGNLMASLERHLAEQRRRSSEAARACDDAQEELATARERKHEIDENGDELRAEIKATPIQIKEDAMTAFEAAIADVDRTVNDRQQDVS</sequence>
<dbReference type="Proteomes" id="UP001190700">
    <property type="component" value="Unassembled WGS sequence"/>
</dbReference>
<dbReference type="InterPro" id="IPR027417">
    <property type="entry name" value="P-loop_NTPase"/>
</dbReference>
<feature type="region of interest" description="Disordered" evidence="1">
    <location>
        <begin position="99"/>
        <end position="138"/>
    </location>
</feature>
<feature type="compositionally biased region" description="Basic and acidic residues" evidence="1">
    <location>
        <begin position="99"/>
        <end position="114"/>
    </location>
</feature>